<sequence>MDNLRNLFGQVSTLTSSKTTGTGLNGGSPNGGAGASTTGGMMNPGERQRSISGDFSGMGTHQNRTMKQFKTADRDSYYYIMQHRAGIAAMREMLQYQTTAGDWQNEM</sequence>
<evidence type="ECO:0000256" key="1">
    <source>
        <dbReference type="SAM" id="MobiDB-lite"/>
    </source>
</evidence>
<comment type="caution">
    <text evidence="2">The sequence shown here is derived from an EMBL/GenBank/DDBJ whole genome shotgun (WGS) entry which is preliminary data.</text>
</comment>
<feature type="compositionally biased region" description="Gly residues" evidence="1">
    <location>
        <begin position="23"/>
        <end position="34"/>
    </location>
</feature>
<evidence type="ECO:0000313" key="2">
    <source>
        <dbReference type="EMBL" id="KAL1381123.1"/>
    </source>
</evidence>
<dbReference type="EMBL" id="JBEHCU010008794">
    <property type="protein sequence ID" value="KAL1381123.1"/>
    <property type="molecule type" value="Genomic_DNA"/>
</dbReference>
<protein>
    <submittedName>
        <fullName evidence="2">Uncharacterized protein</fullName>
    </submittedName>
</protein>
<gene>
    <name evidence="2" type="ORF">pipiens_013696</name>
</gene>
<keyword evidence="3" id="KW-1185">Reference proteome</keyword>
<reference evidence="2 3" key="1">
    <citation type="submission" date="2024-05" db="EMBL/GenBank/DDBJ databases">
        <title>Culex pipiens pipiens assembly and annotation.</title>
        <authorList>
            <person name="Alout H."/>
            <person name="Durand T."/>
        </authorList>
    </citation>
    <scope>NUCLEOTIDE SEQUENCE [LARGE SCALE GENOMIC DNA]</scope>
    <source>
        <strain evidence="2">HA-2024</strain>
        <tissue evidence="2">Whole body</tissue>
    </source>
</reference>
<accession>A0ABD1CXF6</accession>
<dbReference type="AlphaFoldDB" id="A0ABD1CXF6"/>
<organism evidence="2 3">
    <name type="scientific">Culex pipiens pipiens</name>
    <name type="common">Northern house mosquito</name>
    <dbReference type="NCBI Taxonomy" id="38569"/>
    <lineage>
        <taxon>Eukaryota</taxon>
        <taxon>Metazoa</taxon>
        <taxon>Ecdysozoa</taxon>
        <taxon>Arthropoda</taxon>
        <taxon>Hexapoda</taxon>
        <taxon>Insecta</taxon>
        <taxon>Pterygota</taxon>
        <taxon>Neoptera</taxon>
        <taxon>Endopterygota</taxon>
        <taxon>Diptera</taxon>
        <taxon>Nematocera</taxon>
        <taxon>Culicoidea</taxon>
        <taxon>Culicidae</taxon>
        <taxon>Culicinae</taxon>
        <taxon>Culicini</taxon>
        <taxon>Culex</taxon>
        <taxon>Culex</taxon>
    </lineage>
</organism>
<evidence type="ECO:0000313" key="3">
    <source>
        <dbReference type="Proteomes" id="UP001562425"/>
    </source>
</evidence>
<dbReference type="Proteomes" id="UP001562425">
    <property type="component" value="Unassembled WGS sequence"/>
</dbReference>
<proteinExistence type="predicted"/>
<feature type="region of interest" description="Disordered" evidence="1">
    <location>
        <begin position="12"/>
        <end position="67"/>
    </location>
</feature>
<feature type="compositionally biased region" description="Low complexity" evidence="1">
    <location>
        <begin position="12"/>
        <end position="22"/>
    </location>
</feature>
<name>A0ABD1CXF6_CULPP</name>